<proteinExistence type="predicted"/>
<reference evidence="1" key="1">
    <citation type="submission" date="2022-10" db="EMBL/GenBank/DDBJ databases">
        <title>Genome Sequence of Xylaria curta.</title>
        <authorList>
            <person name="Buettner E."/>
        </authorList>
    </citation>
    <scope>NUCLEOTIDE SEQUENCE</scope>
    <source>
        <strain evidence="1">Babe10</strain>
    </source>
</reference>
<accession>A0ACC1NXU3</accession>
<protein>
    <submittedName>
        <fullName evidence="1">Uncharacterized protein</fullName>
    </submittedName>
</protein>
<sequence length="907" mass="102605">MSGTDTAGSHSNYGAILLAPNTSHHDDSTSLSEGDFHELSLLYEVQFSRDLDTIKFLLNSTMANASLIATRVRGNGMNALHNITSLGGYGYYEIVDLLIDHAENRQEYVTKSTDDGNTALHYAAKHPEVEVVDRLINEAGTKDNYIAKVNRNRETAIHLAAHCGNLEVVKRLIDLAEDKSRCINVKDRDGWTALHYAVYRGHSDIVSFLLEQKANPSLKNRSKMTAWDIALSKVVGDRWWWDFQRRDTLGRMAIWEVIAAFVLCEPVYPIGGSDPRAGHTKLLFCNNLAMAYITLRPIAKDIATSSNADEKTTLARIISQVHREFNENRAAHLDLRSREPSCIVQPLEYSGDANRKPYNFVSLVVPFLHIDDWSIIQSRKDDFVHGGIKCCVGVNHDFPKGHTTLTLDEYCKPALPPEILEARNRDQVLGRYKEARPQKNDPPQARLGYGKDALEFLNELWVLMKAYMSKIRKKLHGQQLMEPAVDSPPPKRAVFVRQAWIWKIGDSIIIHLPSRMCFQYDINDTSPRLGDSLNYILYVLRTIVKDLDNPSTPWSGLVEPDEPIVKTFENALSIISEKVNQYVKKARVEDIDLEKEKELFHEIRDLREELSMIKSVLAEQEEVFNEFISSILPNQRHAQQPGNQRRIKPRDTTNTGPSRSYRPQIRYEKIMGIGQRLKLKQSRKFEESASKDVLWLQATFYKHQRQIAKLEQDAERVEQDVSTQLDLKQKHATMREAHSLGILSAAVFGFTVITVIYTPLSFVAALFALPIDQFNEGKNGDKDGVYSSEYIRKWSVTAELVSISVTLAAMWAALQFTGLHLWGNNGLREHIRRKAQEIHAAGEAPPQIASSVTSSNRSSGEENSRQTGSDGTRSNRTMGEQHNSRESDHVIVMEEGHSGIALQDITT</sequence>
<keyword evidence="2" id="KW-1185">Reference proteome</keyword>
<dbReference type="Proteomes" id="UP001143856">
    <property type="component" value="Unassembled WGS sequence"/>
</dbReference>
<organism evidence="1 2">
    <name type="scientific">Xylaria curta</name>
    <dbReference type="NCBI Taxonomy" id="42375"/>
    <lineage>
        <taxon>Eukaryota</taxon>
        <taxon>Fungi</taxon>
        <taxon>Dikarya</taxon>
        <taxon>Ascomycota</taxon>
        <taxon>Pezizomycotina</taxon>
        <taxon>Sordariomycetes</taxon>
        <taxon>Xylariomycetidae</taxon>
        <taxon>Xylariales</taxon>
        <taxon>Xylariaceae</taxon>
        <taxon>Xylaria</taxon>
    </lineage>
</organism>
<evidence type="ECO:0000313" key="1">
    <source>
        <dbReference type="EMBL" id="KAJ2983391.1"/>
    </source>
</evidence>
<dbReference type="EMBL" id="JAPDGR010001377">
    <property type="protein sequence ID" value="KAJ2983391.1"/>
    <property type="molecule type" value="Genomic_DNA"/>
</dbReference>
<gene>
    <name evidence="1" type="ORF">NUW58_g6255</name>
</gene>
<evidence type="ECO:0000313" key="2">
    <source>
        <dbReference type="Proteomes" id="UP001143856"/>
    </source>
</evidence>
<comment type="caution">
    <text evidence="1">The sequence shown here is derived from an EMBL/GenBank/DDBJ whole genome shotgun (WGS) entry which is preliminary data.</text>
</comment>
<name>A0ACC1NXU3_9PEZI</name>